<keyword evidence="1" id="KW-0812">Transmembrane</keyword>
<dbReference type="InParanoid" id="A0A0C3CXZ1"/>
<feature type="transmembrane region" description="Helical" evidence="1">
    <location>
        <begin position="37"/>
        <end position="57"/>
    </location>
</feature>
<organism evidence="2 3">
    <name type="scientific">Scleroderma citrinum Foug A</name>
    <dbReference type="NCBI Taxonomy" id="1036808"/>
    <lineage>
        <taxon>Eukaryota</taxon>
        <taxon>Fungi</taxon>
        <taxon>Dikarya</taxon>
        <taxon>Basidiomycota</taxon>
        <taxon>Agaricomycotina</taxon>
        <taxon>Agaricomycetes</taxon>
        <taxon>Agaricomycetidae</taxon>
        <taxon>Boletales</taxon>
        <taxon>Sclerodermatineae</taxon>
        <taxon>Sclerodermataceae</taxon>
        <taxon>Scleroderma</taxon>
    </lineage>
</organism>
<accession>A0A0C3CXZ1</accession>
<protein>
    <submittedName>
        <fullName evidence="2">Uncharacterized protein</fullName>
    </submittedName>
</protein>
<dbReference type="EMBL" id="KN822180">
    <property type="protein sequence ID" value="KIM53440.1"/>
    <property type="molecule type" value="Genomic_DNA"/>
</dbReference>
<keyword evidence="3" id="KW-1185">Reference proteome</keyword>
<name>A0A0C3CXZ1_9AGAM</name>
<gene>
    <name evidence="2" type="ORF">SCLCIDRAFT_435525</name>
</gene>
<evidence type="ECO:0000256" key="1">
    <source>
        <dbReference type="SAM" id="Phobius"/>
    </source>
</evidence>
<reference evidence="3" key="2">
    <citation type="submission" date="2015-01" db="EMBL/GenBank/DDBJ databases">
        <title>Evolutionary Origins and Diversification of the Mycorrhizal Mutualists.</title>
        <authorList>
            <consortium name="DOE Joint Genome Institute"/>
            <consortium name="Mycorrhizal Genomics Consortium"/>
            <person name="Kohler A."/>
            <person name="Kuo A."/>
            <person name="Nagy L.G."/>
            <person name="Floudas D."/>
            <person name="Copeland A."/>
            <person name="Barry K.W."/>
            <person name="Cichocki N."/>
            <person name="Veneault-Fourrey C."/>
            <person name="LaButti K."/>
            <person name="Lindquist E.A."/>
            <person name="Lipzen A."/>
            <person name="Lundell T."/>
            <person name="Morin E."/>
            <person name="Murat C."/>
            <person name="Riley R."/>
            <person name="Ohm R."/>
            <person name="Sun H."/>
            <person name="Tunlid A."/>
            <person name="Henrissat B."/>
            <person name="Grigoriev I.V."/>
            <person name="Hibbett D.S."/>
            <person name="Martin F."/>
        </authorList>
    </citation>
    <scope>NUCLEOTIDE SEQUENCE [LARGE SCALE GENOMIC DNA]</scope>
    <source>
        <strain evidence="3">Foug A</strain>
    </source>
</reference>
<dbReference type="AlphaFoldDB" id="A0A0C3CXZ1"/>
<reference evidence="2 3" key="1">
    <citation type="submission" date="2014-04" db="EMBL/GenBank/DDBJ databases">
        <authorList>
            <consortium name="DOE Joint Genome Institute"/>
            <person name="Kuo A."/>
            <person name="Kohler A."/>
            <person name="Nagy L.G."/>
            <person name="Floudas D."/>
            <person name="Copeland A."/>
            <person name="Barry K.W."/>
            <person name="Cichocki N."/>
            <person name="Veneault-Fourrey C."/>
            <person name="LaButti K."/>
            <person name="Lindquist E.A."/>
            <person name="Lipzen A."/>
            <person name="Lundell T."/>
            <person name="Morin E."/>
            <person name="Murat C."/>
            <person name="Sun H."/>
            <person name="Tunlid A."/>
            <person name="Henrissat B."/>
            <person name="Grigoriev I.V."/>
            <person name="Hibbett D.S."/>
            <person name="Martin F."/>
            <person name="Nordberg H.P."/>
            <person name="Cantor M.N."/>
            <person name="Hua S.X."/>
        </authorList>
    </citation>
    <scope>NUCLEOTIDE SEQUENCE [LARGE SCALE GENOMIC DNA]</scope>
    <source>
        <strain evidence="2 3">Foug A</strain>
    </source>
</reference>
<keyword evidence="1" id="KW-1133">Transmembrane helix</keyword>
<keyword evidence="1" id="KW-0472">Membrane</keyword>
<evidence type="ECO:0000313" key="2">
    <source>
        <dbReference type="EMBL" id="KIM53440.1"/>
    </source>
</evidence>
<dbReference type="HOGENOM" id="CLU_2028102_0_0_1"/>
<sequence>MVVRFVYYSAGNYMPRLQAWVLQTWTTMSSKTHPTGFTLWVSVYLAGMWLISIPNTFHLRFSLKYKLVEIFTFLFNGIELTTRNDPDTYEDFMDRSSRISICTLSELQFTMLNSPEIRISLS</sequence>
<dbReference type="Proteomes" id="UP000053989">
    <property type="component" value="Unassembled WGS sequence"/>
</dbReference>
<proteinExistence type="predicted"/>
<evidence type="ECO:0000313" key="3">
    <source>
        <dbReference type="Proteomes" id="UP000053989"/>
    </source>
</evidence>